<evidence type="ECO:0000259" key="1">
    <source>
        <dbReference type="Pfam" id="PF01494"/>
    </source>
</evidence>
<dbReference type="InterPro" id="IPR051704">
    <property type="entry name" value="FAD_aromatic-hydroxylase"/>
</dbReference>
<reference evidence="2 3" key="1">
    <citation type="submission" date="2020-08" db="EMBL/GenBank/DDBJ databases">
        <title>Sequencing the genomes of 1000 actinobacteria strains.</title>
        <authorList>
            <person name="Klenk H.-P."/>
        </authorList>
    </citation>
    <scope>NUCLEOTIDE SEQUENCE [LARGE SCALE GENOMIC DNA]</scope>
    <source>
        <strain evidence="2 3">DSM 43023</strain>
    </source>
</reference>
<dbReference type="InterPro" id="IPR036188">
    <property type="entry name" value="FAD/NAD-bd_sf"/>
</dbReference>
<name>A0A7W7S4V0_9ACTN</name>
<dbReference type="Pfam" id="PF01494">
    <property type="entry name" value="FAD_binding_3"/>
    <property type="match status" value="1"/>
</dbReference>
<proteinExistence type="predicted"/>
<feature type="domain" description="FAD-binding" evidence="1">
    <location>
        <begin position="4"/>
        <end position="335"/>
    </location>
</feature>
<accession>A0A7W7S4V0</accession>
<dbReference type="GO" id="GO:0071949">
    <property type="term" value="F:FAD binding"/>
    <property type="evidence" value="ECO:0007669"/>
    <property type="project" value="InterPro"/>
</dbReference>
<dbReference type="InterPro" id="IPR002938">
    <property type="entry name" value="FAD-bd"/>
</dbReference>
<evidence type="ECO:0000313" key="2">
    <source>
        <dbReference type="EMBL" id="MBB4943283.1"/>
    </source>
</evidence>
<comment type="caution">
    <text evidence="2">The sequence shown here is derived from an EMBL/GenBank/DDBJ whole genome shotgun (WGS) entry which is preliminary data.</text>
</comment>
<dbReference type="Gene3D" id="3.30.9.10">
    <property type="entry name" value="D-Amino Acid Oxidase, subunit A, domain 2"/>
    <property type="match status" value="1"/>
</dbReference>
<dbReference type="RefSeq" id="WP_184759159.1">
    <property type="nucleotide sequence ID" value="NZ_BAABEK010000056.1"/>
</dbReference>
<dbReference type="PANTHER" id="PTHR46865:SF2">
    <property type="entry name" value="MONOOXYGENASE"/>
    <property type="match status" value="1"/>
</dbReference>
<evidence type="ECO:0000313" key="3">
    <source>
        <dbReference type="Proteomes" id="UP000534286"/>
    </source>
</evidence>
<organism evidence="2 3">
    <name type="scientific">Streptosporangium album</name>
    <dbReference type="NCBI Taxonomy" id="47479"/>
    <lineage>
        <taxon>Bacteria</taxon>
        <taxon>Bacillati</taxon>
        <taxon>Actinomycetota</taxon>
        <taxon>Actinomycetes</taxon>
        <taxon>Streptosporangiales</taxon>
        <taxon>Streptosporangiaceae</taxon>
        <taxon>Streptosporangium</taxon>
    </lineage>
</organism>
<dbReference type="EMBL" id="JACHJU010000005">
    <property type="protein sequence ID" value="MBB4943283.1"/>
    <property type="molecule type" value="Genomic_DNA"/>
</dbReference>
<dbReference type="Gene3D" id="3.50.50.60">
    <property type="entry name" value="FAD/NAD(P)-binding domain"/>
    <property type="match status" value="1"/>
</dbReference>
<dbReference type="Proteomes" id="UP000534286">
    <property type="component" value="Unassembled WGS sequence"/>
</dbReference>
<dbReference type="SUPFAM" id="SSF51905">
    <property type="entry name" value="FAD/NAD(P)-binding domain"/>
    <property type="match status" value="1"/>
</dbReference>
<dbReference type="PANTHER" id="PTHR46865">
    <property type="entry name" value="OXIDOREDUCTASE-RELATED"/>
    <property type="match status" value="1"/>
</dbReference>
<dbReference type="PRINTS" id="PR00420">
    <property type="entry name" value="RNGMNOXGNASE"/>
</dbReference>
<dbReference type="AlphaFoldDB" id="A0A7W7S4V0"/>
<sequence length="398" mass="43819">MKNVNVLISGASVAGPALAYWLHRHGFNPTIVERAPALRDGGYAVDFRGEAHLSVLRRMGIMADIEHARTGMGSMSYVNSAGKPQAKLPADLFAGDIEILRGDLARILYDATKEHTEYIFGDSITSLTEDDHGVTVTFERGTPRRFDLVIGADGLHSNTRRLAFGPEEQFVKHLGVYCAIFTTANHLGLDHTGHAYRTAGRLVAMYSARHNTQAKAVFYFGSPTLDLDRRDVARQQDVLTEHFTGNGWQSERLLRDMRYAPDFYFDSVGQVHMDTWSRGRVALIGDAAHCPSSLSGMGSGLALVGAYVLAGELAAAHGDHRVAFARYEEETREYAAGCQKMGDGVAKLMVPGNRFLASLLNRYYKVMPYLPGKNMAADIARKAAENITLRDYSDLSRI</sequence>
<gene>
    <name evidence="2" type="ORF">FHR32_007683</name>
</gene>
<protein>
    <submittedName>
        <fullName evidence="2">2-polyprenyl-6-methoxyphenol hydroxylase-like FAD-dependent oxidoreductase</fullName>
    </submittedName>
</protein>
<keyword evidence="3" id="KW-1185">Reference proteome</keyword>